<evidence type="ECO:0000313" key="4">
    <source>
        <dbReference type="EMBL" id="CAB4191284.1"/>
    </source>
</evidence>
<proteinExistence type="predicted"/>
<reference evidence="5" key="1">
    <citation type="submission" date="2020-05" db="EMBL/GenBank/DDBJ databases">
        <authorList>
            <person name="Chiriac C."/>
            <person name="Salcher M."/>
            <person name="Ghai R."/>
            <person name="Kavagutti S V."/>
        </authorList>
    </citation>
    <scope>NUCLEOTIDE SEQUENCE</scope>
</reference>
<evidence type="ECO:0000313" key="2">
    <source>
        <dbReference type="EMBL" id="CAB4185384.1"/>
    </source>
</evidence>
<dbReference type="EMBL" id="LR797125">
    <property type="protein sequence ID" value="CAB4188496.1"/>
    <property type="molecule type" value="Genomic_DNA"/>
</dbReference>
<dbReference type="EMBL" id="LR797074">
    <property type="protein sequence ID" value="CAB4185384.1"/>
    <property type="molecule type" value="Genomic_DNA"/>
</dbReference>
<evidence type="ECO:0000313" key="5">
    <source>
        <dbReference type="EMBL" id="CAB5230159.1"/>
    </source>
</evidence>
<sequence>MPSLINTNPLGEVDLPLIGRSLARGEVFDVTDEQAAALLEQVDNYALAPATSKKTNVTEGA</sequence>
<evidence type="ECO:0000313" key="3">
    <source>
        <dbReference type="EMBL" id="CAB4188496.1"/>
    </source>
</evidence>
<dbReference type="EMBL" id="LR798413">
    <property type="protein sequence ID" value="CAB5230159.1"/>
    <property type="molecule type" value="Genomic_DNA"/>
</dbReference>
<dbReference type="EMBL" id="LR797172">
    <property type="protein sequence ID" value="CAB4191284.1"/>
    <property type="molecule type" value="Genomic_DNA"/>
</dbReference>
<name>A0A6J7XIA7_9CAUD</name>
<accession>A0A6J7XIA7</accession>
<evidence type="ECO:0000313" key="1">
    <source>
        <dbReference type="EMBL" id="CAB4173528.1"/>
    </source>
</evidence>
<dbReference type="EMBL" id="LR796904">
    <property type="protein sequence ID" value="CAB4173528.1"/>
    <property type="molecule type" value="Genomic_DNA"/>
</dbReference>
<protein>
    <submittedName>
        <fullName evidence="5">Uncharacterized protein</fullName>
    </submittedName>
</protein>
<gene>
    <name evidence="2" type="ORF">UFOVP1120_46</name>
    <name evidence="3" type="ORF">UFOVP1183_40</name>
    <name evidence="4" type="ORF">UFOVP1227_23</name>
    <name evidence="5" type="ORF">UFOVP1571_46</name>
    <name evidence="1" type="ORF">UFOVP955_42</name>
</gene>
<organism evidence="5">
    <name type="scientific">uncultured Caudovirales phage</name>
    <dbReference type="NCBI Taxonomy" id="2100421"/>
    <lineage>
        <taxon>Viruses</taxon>
        <taxon>Duplodnaviria</taxon>
        <taxon>Heunggongvirae</taxon>
        <taxon>Uroviricota</taxon>
        <taxon>Caudoviricetes</taxon>
        <taxon>Peduoviridae</taxon>
        <taxon>Maltschvirus</taxon>
        <taxon>Maltschvirus maltsch</taxon>
    </lineage>
</organism>